<dbReference type="Gene3D" id="3.30.460.10">
    <property type="entry name" value="Beta Polymerase, domain 2"/>
    <property type="match status" value="1"/>
</dbReference>
<dbReference type="KEGG" id="csty:KN1_10710"/>
<sequence>MERVEYFRDWKKYAEEICTSLKKVLPDVMVVVFGSVVKGNYIPSLSDIDVMVVSDKVGDVVWQANMTVYITSTVFKGAVTPFEFHYADRRGYEEFYRDFLKPVVEVRC</sequence>
<dbReference type="InterPro" id="IPR043519">
    <property type="entry name" value="NT_sf"/>
</dbReference>
<proteinExistence type="predicted"/>
<dbReference type="Pfam" id="PF01909">
    <property type="entry name" value="NTP_transf_2"/>
    <property type="match status" value="1"/>
</dbReference>
<dbReference type="EMBL" id="AP024597">
    <property type="protein sequence ID" value="BCU69774.1"/>
    <property type="molecule type" value="Genomic_DNA"/>
</dbReference>
<evidence type="ECO:0000259" key="1">
    <source>
        <dbReference type="Pfam" id="PF01909"/>
    </source>
</evidence>
<dbReference type="AlphaFoldDB" id="A0A8D5U6K3"/>
<dbReference type="GeneID" id="66162814"/>
<dbReference type="Proteomes" id="UP000825123">
    <property type="component" value="Chromosome"/>
</dbReference>
<dbReference type="SUPFAM" id="SSF81301">
    <property type="entry name" value="Nucleotidyltransferase"/>
    <property type="match status" value="1"/>
</dbReference>
<evidence type="ECO:0000313" key="2">
    <source>
        <dbReference type="EMBL" id="BCU69774.1"/>
    </source>
</evidence>
<evidence type="ECO:0000313" key="3">
    <source>
        <dbReference type="Proteomes" id="UP000825123"/>
    </source>
</evidence>
<protein>
    <submittedName>
        <fullName evidence="2">DNA polymerase subunit beta</fullName>
    </submittedName>
</protein>
<organism evidence="2 3">
    <name type="scientific">Stygiolobus caldivivus</name>
    <dbReference type="NCBI Taxonomy" id="2824673"/>
    <lineage>
        <taxon>Archaea</taxon>
        <taxon>Thermoproteota</taxon>
        <taxon>Thermoprotei</taxon>
        <taxon>Sulfolobales</taxon>
        <taxon>Sulfolobaceae</taxon>
        <taxon>Stygiolobus</taxon>
    </lineage>
</organism>
<gene>
    <name evidence="2" type="ORF">KN1_10710</name>
</gene>
<accession>A0A8D5U6K3</accession>
<feature type="domain" description="Polymerase nucleotidyl transferase" evidence="1">
    <location>
        <begin position="17"/>
        <end position="57"/>
    </location>
</feature>
<dbReference type="GO" id="GO:0016779">
    <property type="term" value="F:nucleotidyltransferase activity"/>
    <property type="evidence" value="ECO:0007669"/>
    <property type="project" value="InterPro"/>
</dbReference>
<dbReference type="RefSeq" id="WP_221289789.1">
    <property type="nucleotide sequence ID" value="NZ_AP024597.1"/>
</dbReference>
<keyword evidence="3" id="KW-1185">Reference proteome</keyword>
<reference evidence="2 3" key="1">
    <citation type="submission" date="2021-04" db="EMBL/GenBank/DDBJ databases">
        <title>Complete genome sequence of Stygiolobus sp. KN-1.</title>
        <authorList>
            <person name="Nakamura K."/>
            <person name="Sakai H."/>
            <person name="Kurosawa N."/>
        </authorList>
    </citation>
    <scope>NUCLEOTIDE SEQUENCE [LARGE SCALE GENOMIC DNA]</scope>
    <source>
        <strain evidence="2 3">KN-1</strain>
    </source>
</reference>
<dbReference type="InterPro" id="IPR002934">
    <property type="entry name" value="Polymerase_NTP_transf_dom"/>
</dbReference>
<dbReference type="PANTHER" id="PTHR37030">
    <property type="entry name" value="NUCLEOTIDYLTRANSFERASE"/>
    <property type="match status" value="1"/>
</dbReference>
<dbReference type="PANTHER" id="PTHR37030:SF3">
    <property type="entry name" value="POLYMERASE NUCLEOTIDYL TRANSFERASE DOMAIN-CONTAINING PROTEIN"/>
    <property type="match status" value="1"/>
</dbReference>
<name>A0A8D5U6K3_9CREN</name>